<comment type="caution">
    <text evidence="13">The sequence shown here is derived from an EMBL/GenBank/DDBJ whole genome shotgun (WGS) entry which is preliminary data.</text>
</comment>
<evidence type="ECO:0000313" key="14">
    <source>
        <dbReference type="Proteomes" id="UP001212997"/>
    </source>
</evidence>
<dbReference type="SUPFAM" id="SSF144091">
    <property type="entry name" value="Rhomboid-like"/>
    <property type="match status" value="1"/>
</dbReference>
<keyword evidence="6 10" id="KW-0378">Hydrolase</keyword>
<keyword evidence="5 10" id="KW-0812">Transmembrane</keyword>
<comment type="similarity">
    <text evidence="3 10">Belongs to the peptidase S54 family.</text>
</comment>
<reference evidence="13" key="1">
    <citation type="submission" date="2022-07" db="EMBL/GenBank/DDBJ databases">
        <title>Genome Sequence of Physisporinus lineatus.</title>
        <authorList>
            <person name="Buettner E."/>
        </authorList>
    </citation>
    <scope>NUCLEOTIDE SEQUENCE</scope>
    <source>
        <strain evidence="13">VT162</strain>
    </source>
</reference>
<dbReference type="InterPro" id="IPR002610">
    <property type="entry name" value="Peptidase_S54_rhomboid-like"/>
</dbReference>
<evidence type="ECO:0000256" key="10">
    <source>
        <dbReference type="RuleBase" id="RU362115"/>
    </source>
</evidence>
<dbReference type="Pfam" id="PF01694">
    <property type="entry name" value="Rhomboid"/>
    <property type="match status" value="1"/>
</dbReference>
<evidence type="ECO:0000256" key="7">
    <source>
        <dbReference type="ARBA" id="ARBA00022825"/>
    </source>
</evidence>
<evidence type="ECO:0000256" key="9">
    <source>
        <dbReference type="ARBA" id="ARBA00023136"/>
    </source>
</evidence>
<comment type="subcellular location">
    <subcellularLocation>
        <location evidence="2 10">Membrane</location>
        <topology evidence="2 10">Multi-pass membrane protein</topology>
    </subcellularLocation>
</comment>
<dbReference type="GO" id="GO:0006508">
    <property type="term" value="P:proteolysis"/>
    <property type="evidence" value="ECO:0007669"/>
    <property type="project" value="UniProtKB-KW"/>
</dbReference>
<feature type="domain" description="Peptidase S54 rhomboid" evidence="12">
    <location>
        <begin position="222"/>
        <end position="343"/>
    </location>
</feature>
<feature type="transmembrane region" description="Helical" evidence="10">
    <location>
        <begin position="258"/>
        <end position="277"/>
    </location>
</feature>
<evidence type="ECO:0000313" key="13">
    <source>
        <dbReference type="EMBL" id="KAJ3480719.1"/>
    </source>
</evidence>
<dbReference type="Proteomes" id="UP001212997">
    <property type="component" value="Unassembled WGS sequence"/>
</dbReference>
<evidence type="ECO:0000256" key="5">
    <source>
        <dbReference type="ARBA" id="ARBA00022692"/>
    </source>
</evidence>
<dbReference type="GO" id="GO:0016020">
    <property type="term" value="C:membrane"/>
    <property type="evidence" value="ECO:0007669"/>
    <property type="project" value="UniProtKB-SubCell"/>
</dbReference>
<evidence type="ECO:0000256" key="2">
    <source>
        <dbReference type="ARBA" id="ARBA00004141"/>
    </source>
</evidence>
<feature type="transmembrane region" description="Helical" evidence="10">
    <location>
        <begin position="224"/>
        <end position="246"/>
    </location>
</feature>
<protein>
    <recommendedName>
        <fullName evidence="10">Rhomboid-type serine protease</fullName>
        <ecNumber evidence="10">3.4.21.105</ecNumber>
    </recommendedName>
</protein>
<keyword evidence="7 10" id="KW-0720">Serine protease</keyword>
<evidence type="ECO:0000256" key="3">
    <source>
        <dbReference type="ARBA" id="ARBA00009045"/>
    </source>
</evidence>
<dbReference type="PANTHER" id="PTHR22936">
    <property type="entry name" value="RHOMBOID-RELATED"/>
    <property type="match status" value="1"/>
</dbReference>
<evidence type="ECO:0000259" key="12">
    <source>
        <dbReference type="Pfam" id="PF01694"/>
    </source>
</evidence>
<dbReference type="GO" id="GO:0004252">
    <property type="term" value="F:serine-type endopeptidase activity"/>
    <property type="evidence" value="ECO:0007669"/>
    <property type="project" value="InterPro"/>
</dbReference>
<dbReference type="InterPro" id="IPR035952">
    <property type="entry name" value="Rhomboid-like_sf"/>
</dbReference>
<evidence type="ECO:0000256" key="11">
    <source>
        <dbReference type="SAM" id="MobiDB-lite"/>
    </source>
</evidence>
<comment type="catalytic activity">
    <reaction evidence="1 10">
        <text>Cleaves type-1 transmembrane domains using a catalytic dyad composed of serine and histidine that are contributed by different transmembrane domains.</text>
        <dbReference type="EC" id="3.4.21.105"/>
    </reaction>
</comment>
<dbReference type="EMBL" id="JANAWD010000359">
    <property type="protein sequence ID" value="KAJ3480719.1"/>
    <property type="molecule type" value="Genomic_DNA"/>
</dbReference>
<keyword evidence="8 10" id="KW-1133">Transmembrane helix</keyword>
<dbReference type="AlphaFoldDB" id="A0AAD5V2K3"/>
<evidence type="ECO:0000256" key="8">
    <source>
        <dbReference type="ARBA" id="ARBA00022989"/>
    </source>
</evidence>
<feature type="compositionally biased region" description="Basic and acidic residues" evidence="11">
    <location>
        <begin position="40"/>
        <end position="51"/>
    </location>
</feature>
<proteinExistence type="inferred from homology"/>
<gene>
    <name evidence="13" type="ORF">NLI96_g8157</name>
</gene>
<comment type="function">
    <text evidence="10">Serine protease involved in intramembrane proteolysis.</text>
</comment>
<evidence type="ECO:0000256" key="4">
    <source>
        <dbReference type="ARBA" id="ARBA00022670"/>
    </source>
</evidence>
<sequence length="344" mass="38098">MKNDSQVELIPGENANLLAHDGQHPPSFPVAQYDPTNVDPSHDAYGHRLDPSEDTLNDPQGAKDVEKAKYEDFEYADPYNATRAQPLPKEPTQLQRFLGYRDYSLAQRIENKKRGVGRQRYPVVVWVLTVAMVAVFIYELVLNAKNQGNPFSFKPVVNPMLGPSSSALINAGARYPPCMKEVTDLPLTTPFPCLNDTANPPDRLCPLEDICGFGGFHNDTPDQWWRFITPIFLHAGVVHILLNMLAQLTASADLEKDMGSVGFFIVYFAAGIFGNVLGGNFSLVGTPSVGASGAIFGTIAVGWIDLFAHWRYHFRPGRRLVIMLIELIIGFAIGFIPYVDNFGQ</sequence>
<dbReference type="Gene3D" id="1.20.1540.10">
    <property type="entry name" value="Rhomboid-like"/>
    <property type="match status" value="1"/>
</dbReference>
<name>A0AAD5V2K3_9APHY</name>
<evidence type="ECO:0000256" key="6">
    <source>
        <dbReference type="ARBA" id="ARBA00022801"/>
    </source>
</evidence>
<keyword evidence="9 10" id="KW-0472">Membrane</keyword>
<organism evidence="13 14">
    <name type="scientific">Meripilus lineatus</name>
    <dbReference type="NCBI Taxonomy" id="2056292"/>
    <lineage>
        <taxon>Eukaryota</taxon>
        <taxon>Fungi</taxon>
        <taxon>Dikarya</taxon>
        <taxon>Basidiomycota</taxon>
        <taxon>Agaricomycotina</taxon>
        <taxon>Agaricomycetes</taxon>
        <taxon>Polyporales</taxon>
        <taxon>Meripilaceae</taxon>
        <taxon>Meripilus</taxon>
    </lineage>
</organism>
<dbReference type="InterPro" id="IPR022764">
    <property type="entry name" value="Peptidase_S54_rhomboid_dom"/>
</dbReference>
<dbReference type="PANTHER" id="PTHR22936:SF69">
    <property type="entry name" value="RHOMBOID-LIKE PROTEIN"/>
    <property type="match status" value="1"/>
</dbReference>
<feature type="transmembrane region" description="Helical" evidence="10">
    <location>
        <begin position="289"/>
        <end position="308"/>
    </location>
</feature>
<comment type="caution">
    <text evidence="10">Lacks conserved residue(s) required for the propagation of feature annotation.</text>
</comment>
<feature type="region of interest" description="Disordered" evidence="11">
    <location>
        <begin position="1"/>
        <end position="61"/>
    </location>
</feature>
<keyword evidence="14" id="KW-1185">Reference proteome</keyword>
<keyword evidence="4 10" id="KW-0645">Protease</keyword>
<feature type="transmembrane region" description="Helical" evidence="10">
    <location>
        <begin position="320"/>
        <end position="339"/>
    </location>
</feature>
<accession>A0AAD5V2K3</accession>
<dbReference type="EC" id="3.4.21.105" evidence="10"/>
<feature type="transmembrane region" description="Helical" evidence="10">
    <location>
        <begin position="121"/>
        <end position="141"/>
    </location>
</feature>
<evidence type="ECO:0000256" key="1">
    <source>
        <dbReference type="ARBA" id="ARBA00000156"/>
    </source>
</evidence>